<protein>
    <submittedName>
        <fullName evidence="1">Uncharacterized protein</fullName>
    </submittedName>
</protein>
<dbReference type="AlphaFoldDB" id="X1KAL8"/>
<sequence length="129" mass="14372">MLNTLKVLAVVCVLAAVGIGFAFLEKYVKRAVPVSESSAPLELVDVPAWVNEPLKEKIYTAAGAYGQDLKLDEDAARSAQQNIEAMVAWLDEVKVQTTHDRLLIKARWRKPLALVKLGRHKFYVDARLV</sequence>
<evidence type="ECO:0000313" key="1">
    <source>
        <dbReference type="EMBL" id="GAH79113.1"/>
    </source>
</evidence>
<organism evidence="1">
    <name type="scientific">marine sediment metagenome</name>
    <dbReference type="NCBI Taxonomy" id="412755"/>
    <lineage>
        <taxon>unclassified sequences</taxon>
        <taxon>metagenomes</taxon>
        <taxon>ecological metagenomes</taxon>
    </lineage>
</organism>
<accession>X1KAL8</accession>
<reference evidence="1" key="1">
    <citation type="journal article" date="2014" name="Front. Microbiol.">
        <title>High frequency of phylogenetically diverse reductive dehalogenase-homologous genes in deep subseafloor sedimentary metagenomes.</title>
        <authorList>
            <person name="Kawai M."/>
            <person name="Futagami T."/>
            <person name="Toyoda A."/>
            <person name="Takaki Y."/>
            <person name="Nishi S."/>
            <person name="Hori S."/>
            <person name="Arai W."/>
            <person name="Tsubouchi T."/>
            <person name="Morono Y."/>
            <person name="Uchiyama I."/>
            <person name="Ito T."/>
            <person name="Fujiyama A."/>
            <person name="Inagaki F."/>
            <person name="Takami H."/>
        </authorList>
    </citation>
    <scope>NUCLEOTIDE SEQUENCE</scope>
    <source>
        <strain evidence="1">Expedition CK06-06</strain>
    </source>
</reference>
<proteinExistence type="predicted"/>
<feature type="non-terminal residue" evidence="1">
    <location>
        <position position="129"/>
    </location>
</feature>
<dbReference type="EMBL" id="BARU01040578">
    <property type="protein sequence ID" value="GAH79113.1"/>
    <property type="molecule type" value="Genomic_DNA"/>
</dbReference>
<gene>
    <name evidence="1" type="ORF">S03H2_62710</name>
</gene>
<comment type="caution">
    <text evidence="1">The sequence shown here is derived from an EMBL/GenBank/DDBJ whole genome shotgun (WGS) entry which is preliminary data.</text>
</comment>
<name>X1KAL8_9ZZZZ</name>